<reference evidence="1 2" key="2">
    <citation type="submission" date="2018-11" db="EMBL/GenBank/DDBJ databases">
        <authorList>
            <consortium name="Pathogen Informatics"/>
        </authorList>
    </citation>
    <scope>NUCLEOTIDE SEQUENCE [LARGE SCALE GENOMIC DNA]</scope>
</reference>
<keyword evidence="2" id="KW-1185">Reference proteome</keyword>
<gene>
    <name evidence="1" type="ORF">HNAJ_LOCUS11352</name>
</gene>
<proteinExistence type="predicted"/>
<name>A0A0R3TUD5_RODNA</name>
<accession>A0A0R3TUD5</accession>
<dbReference type="WBParaSite" id="HNAJ_0001136201-mRNA-1">
    <property type="protein sequence ID" value="HNAJ_0001136201-mRNA-1"/>
    <property type="gene ID" value="HNAJ_0001136201"/>
</dbReference>
<evidence type="ECO:0000313" key="2">
    <source>
        <dbReference type="Proteomes" id="UP000278807"/>
    </source>
</evidence>
<dbReference type="Proteomes" id="UP000278807">
    <property type="component" value="Unassembled WGS sequence"/>
</dbReference>
<protein>
    <submittedName>
        <fullName evidence="3">BK_channel_a domain-containing protein</fullName>
    </submittedName>
</protein>
<evidence type="ECO:0000313" key="1">
    <source>
        <dbReference type="EMBL" id="VDO10227.1"/>
    </source>
</evidence>
<dbReference type="EMBL" id="UZAE01013525">
    <property type="protein sequence ID" value="VDO10227.1"/>
    <property type="molecule type" value="Genomic_DNA"/>
</dbReference>
<dbReference type="AlphaFoldDB" id="A0A0R3TUD5"/>
<reference evidence="3" key="1">
    <citation type="submission" date="2017-02" db="UniProtKB">
        <authorList>
            <consortium name="WormBaseParasite"/>
        </authorList>
    </citation>
    <scope>IDENTIFICATION</scope>
</reference>
<dbReference type="STRING" id="102285.A0A0R3TUD5"/>
<sequence>MRAQVGILVLCQQRSLPQSSRALMTVQCQETLLIQLLNTIPRNAITAQIIVPLVCKLMGLRLSSSQQYLTEVANPEDWWWSALGPLVHPDVFPVHVVAELLFGHLLQGESSNPCIGDLAYYVVVRAMRIDALKLPHIAIITTEGQDLFQMSAFLHPISTVLVVHAPAKTWLRLNKEHPNEITLPAFYYNSVKRPIQAPSLYLDSHD</sequence>
<organism evidence="3">
    <name type="scientific">Rodentolepis nana</name>
    <name type="common">Dwarf tapeworm</name>
    <name type="synonym">Hymenolepis nana</name>
    <dbReference type="NCBI Taxonomy" id="102285"/>
    <lineage>
        <taxon>Eukaryota</taxon>
        <taxon>Metazoa</taxon>
        <taxon>Spiralia</taxon>
        <taxon>Lophotrochozoa</taxon>
        <taxon>Platyhelminthes</taxon>
        <taxon>Cestoda</taxon>
        <taxon>Eucestoda</taxon>
        <taxon>Cyclophyllidea</taxon>
        <taxon>Hymenolepididae</taxon>
        <taxon>Rodentolepis</taxon>
    </lineage>
</organism>
<evidence type="ECO:0000313" key="3">
    <source>
        <dbReference type="WBParaSite" id="HNAJ_0001136201-mRNA-1"/>
    </source>
</evidence>